<keyword evidence="2" id="KW-1185">Reference proteome</keyword>
<evidence type="ECO:0000313" key="2">
    <source>
        <dbReference type="Proteomes" id="UP000027093"/>
    </source>
</evidence>
<dbReference type="HOGENOM" id="CLU_2067887_0_0_2"/>
<evidence type="ECO:0000313" key="1">
    <source>
        <dbReference type="EMBL" id="AIC14650.1"/>
    </source>
</evidence>
<dbReference type="Proteomes" id="UP000027093">
    <property type="component" value="Chromosome"/>
</dbReference>
<dbReference type="AlphaFoldDB" id="A0A060HH23"/>
<reference evidence="1 2" key="1">
    <citation type="journal article" date="2014" name="Int. J. Syst. Evol. Microbiol.">
        <title>Nitrososphaera viennensis gen. nov., sp. nov., an aerobic and mesophilic, ammonia-oxidizing archaeon from soil and a member of the archaeal phylum Thaumarchaeota.</title>
        <authorList>
            <person name="Stieglmeier M."/>
            <person name="Klingl A."/>
            <person name="Alves R.J."/>
            <person name="Rittmann S.K."/>
            <person name="Melcher M."/>
            <person name="Leisch N."/>
            <person name="Schleper C."/>
        </authorList>
    </citation>
    <scope>NUCLEOTIDE SEQUENCE [LARGE SCALE GENOMIC DNA]</scope>
    <source>
        <strain evidence="1">EN76</strain>
    </source>
</reference>
<accession>A0A060HH23</accession>
<name>A0A060HH23_9ARCH</name>
<protein>
    <submittedName>
        <fullName evidence="1">Uncharacterized protein</fullName>
    </submittedName>
</protein>
<dbReference type="KEGG" id="nvn:NVIE_0459"/>
<dbReference type="EMBL" id="CP007536">
    <property type="protein sequence ID" value="AIC14650.1"/>
    <property type="molecule type" value="Genomic_DNA"/>
</dbReference>
<organism evidence="1 2">
    <name type="scientific">Nitrososphaera viennensis EN76</name>
    <dbReference type="NCBI Taxonomy" id="926571"/>
    <lineage>
        <taxon>Archaea</taxon>
        <taxon>Nitrososphaerota</taxon>
        <taxon>Nitrososphaeria</taxon>
        <taxon>Nitrososphaerales</taxon>
        <taxon>Nitrososphaeraceae</taxon>
        <taxon>Nitrososphaera</taxon>
    </lineage>
</organism>
<sequence length="118" mass="13482">MTDTAVAEKNTANTDRATTIGLFILDYPLGFEYLTFMSGPEKRTSLCRFSFFVLQNAQVTFKKRMTEAVKSYGTNSRSHSWQVTFYPSYFQGCPFMAYHKPRPGVVARCQDGKGRRQP</sequence>
<dbReference type="STRING" id="926571.NVIE_0459"/>
<proteinExistence type="predicted"/>
<gene>
    <name evidence="1" type="ORF">NVIE_0459</name>
</gene>